<organism evidence="6 7">
    <name type="scientific">Pigmentiphaga aceris</name>
    <dbReference type="NCBI Taxonomy" id="1940612"/>
    <lineage>
        <taxon>Bacteria</taxon>
        <taxon>Pseudomonadati</taxon>
        <taxon>Pseudomonadota</taxon>
        <taxon>Betaproteobacteria</taxon>
        <taxon>Burkholderiales</taxon>
        <taxon>Alcaligenaceae</taxon>
        <taxon>Pigmentiphaga</taxon>
    </lineage>
</organism>
<evidence type="ECO:0000313" key="7">
    <source>
        <dbReference type="Proteomes" id="UP000325161"/>
    </source>
</evidence>
<comment type="subcellular location">
    <subcellularLocation>
        <location evidence="1">Membrane</location>
        <topology evidence="1">Multi-pass membrane protein</topology>
    </subcellularLocation>
</comment>
<keyword evidence="7" id="KW-1185">Reference proteome</keyword>
<feature type="transmembrane region" description="Helical" evidence="5">
    <location>
        <begin position="75"/>
        <end position="92"/>
    </location>
</feature>
<dbReference type="PANTHER" id="PTHR30249">
    <property type="entry name" value="PUTATIVE SEROTONIN TRANSPORTER"/>
    <property type="match status" value="1"/>
</dbReference>
<evidence type="ECO:0000256" key="2">
    <source>
        <dbReference type="ARBA" id="ARBA00022692"/>
    </source>
</evidence>
<name>A0A5C0AUN1_9BURK</name>
<dbReference type="OrthoDB" id="9811701at2"/>
<accession>A0A5C0AUN1</accession>
<dbReference type="Pfam" id="PF04172">
    <property type="entry name" value="LrgB"/>
    <property type="match status" value="1"/>
</dbReference>
<feature type="transmembrane region" description="Helical" evidence="5">
    <location>
        <begin position="216"/>
        <end position="237"/>
    </location>
</feature>
<reference evidence="6 7" key="1">
    <citation type="submission" date="2019-08" db="EMBL/GenBank/DDBJ databases">
        <title>Amphibian skin-associated Pigmentiphaga: genome sequence and occurrence across geography and hosts.</title>
        <authorList>
            <person name="Bletz M.C."/>
            <person name="Bunk B."/>
            <person name="Sproeer C."/>
            <person name="Biwer P."/>
            <person name="Reiter S."/>
            <person name="Rabemananjara F.C.E."/>
            <person name="Schulz S."/>
            <person name="Overmann J."/>
            <person name="Vences M."/>
        </authorList>
    </citation>
    <scope>NUCLEOTIDE SEQUENCE [LARGE SCALE GENOMIC DNA]</scope>
    <source>
        <strain evidence="6 7">Mada1488</strain>
    </source>
</reference>
<protein>
    <submittedName>
        <fullName evidence="6">LrgB family protein</fullName>
    </submittedName>
</protein>
<dbReference type="InterPro" id="IPR007300">
    <property type="entry name" value="CidB/LrgB"/>
</dbReference>
<feature type="transmembrane region" description="Helical" evidence="5">
    <location>
        <begin position="104"/>
        <end position="127"/>
    </location>
</feature>
<dbReference type="GO" id="GO:0016020">
    <property type="term" value="C:membrane"/>
    <property type="evidence" value="ECO:0007669"/>
    <property type="project" value="UniProtKB-SubCell"/>
</dbReference>
<dbReference type="KEGG" id="pacr:FXN63_09985"/>
<keyword evidence="4 5" id="KW-0472">Membrane</keyword>
<sequence>MPHFYELSSIWVYLSASPLMGLTLTLCAYVIAFSIYRRLRFSPLANPVAIAIAIIVAILSLTGTSYQSYFSGAQFVHFLLGPATVALAIPLARQIKRLRRNFIALMAGLLAGSATAILSSVSIVAFLGGGRQLAVSAAPKSATTPIAMAVAEQFDGLPALTAVLVISTGIFGAITARFLFNALRVRTPEIRGFALGVASHGIGTARAFQVNAEMGAFAGLGMGLNGVLTAVLTPWLLPNAAAWFYGV</sequence>
<gene>
    <name evidence="6" type="ORF">FXN63_09985</name>
</gene>
<evidence type="ECO:0000313" key="6">
    <source>
        <dbReference type="EMBL" id="QEI06129.1"/>
    </source>
</evidence>
<dbReference type="RefSeq" id="WP_148814512.1">
    <property type="nucleotide sequence ID" value="NZ_CP043046.1"/>
</dbReference>
<dbReference type="Proteomes" id="UP000325161">
    <property type="component" value="Chromosome"/>
</dbReference>
<dbReference type="AlphaFoldDB" id="A0A5C0AUN1"/>
<proteinExistence type="predicted"/>
<evidence type="ECO:0000256" key="4">
    <source>
        <dbReference type="ARBA" id="ARBA00023136"/>
    </source>
</evidence>
<feature type="transmembrane region" description="Helical" evidence="5">
    <location>
        <begin position="48"/>
        <end position="69"/>
    </location>
</feature>
<evidence type="ECO:0000256" key="5">
    <source>
        <dbReference type="SAM" id="Phobius"/>
    </source>
</evidence>
<dbReference type="EMBL" id="CP043046">
    <property type="protein sequence ID" value="QEI06129.1"/>
    <property type="molecule type" value="Genomic_DNA"/>
</dbReference>
<dbReference type="PANTHER" id="PTHR30249:SF0">
    <property type="entry name" value="PLASTIDAL GLYCOLATE_GLYCERATE TRANSLOCATOR 1, CHLOROPLASTIC"/>
    <property type="match status" value="1"/>
</dbReference>
<evidence type="ECO:0000256" key="1">
    <source>
        <dbReference type="ARBA" id="ARBA00004141"/>
    </source>
</evidence>
<keyword evidence="2 5" id="KW-0812">Transmembrane</keyword>
<feature type="transmembrane region" description="Helical" evidence="5">
    <location>
        <begin position="12"/>
        <end position="36"/>
    </location>
</feature>
<evidence type="ECO:0000256" key="3">
    <source>
        <dbReference type="ARBA" id="ARBA00022989"/>
    </source>
</evidence>
<keyword evidence="3 5" id="KW-1133">Transmembrane helix</keyword>
<feature type="transmembrane region" description="Helical" evidence="5">
    <location>
        <begin position="157"/>
        <end position="180"/>
    </location>
</feature>